<dbReference type="Gene3D" id="3.20.20.300">
    <property type="entry name" value="Glycoside hydrolase, family 3, N-terminal domain"/>
    <property type="match status" value="1"/>
</dbReference>
<feature type="domain" description="Glycoside hydrolase family 3 N-terminal" evidence="4">
    <location>
        <begin position="17"/>
        <end position="281"/>
    </location>
</feature>
<sequence length="495" mass="53922">MDKYKLTHPALRLSPLSQAERRFLERYRPGGLCLFRGEYTELEDVMRLMNELYDLLGPETLISVDQEGGSVLRLPQLPSSPGAMALASGDDEERTYRIARGMARGLRALGFNVNLGPVLDINNNPANPVICERAFGEDPDTVTRHALAYLRAHQDQGIMAVGKHFPGHGDTDVDSHHDLPVLDKTLEELEATELRPFRAAFAAGLGGLMTAHIRFPRIGELPATLSPEILGYAREVLGFDGLIYTDALDMRALLDRYPQHLAAELAVLAGADAALVKEDEDAPERHARILEAFDPDPRAAERSLARWRRAVQRFPLRRPDPALLEAVLSDTELQRDIEAAAAAASSFTGRPPLPIGRGERVLLLAPFGSDGGSASNPVTVYDRLAAPLREAFVHLEVLHYDPVSPDLAAVSRSARTADAVVMATCRRVNMVPGELQLAAQLAQHPRAVHANLWNPYLSHGFPLPSVNTFGFGAASLRALAHTLATGEAPGRIHVA</sequence>
<dbReference type="RefSeq" id="WP_183988556.1">
    <property type="nucleotide sequence ID" value="NZ_JACHHG010000015.1"/>
</dbReference>
<gene>
    <name evidence="5" type="ORF">HNR42_003280</name>
</gene>
<protein>
    <submittedName>
        <fullName evidence="5">Beta-N-acetylhexosaminidase</fullName>
        <ecNumber evidence="5">3.2.1.52</ecNumber>
    </submittedName>
</protein>
<dbReference type="PANTHER" id="PTHR30480">
    <property type="entry name" value="BETA-HEXOSAMINIDASE-RELATED"/>
    <property type="match status" value="1"/>
</dbReference>
<evidence type="ECO:0000313" key="6">
    <source>
        <dbReference type="Proteomes" id="UP000569951"/>
    </source>
</evidence>
<dbReference type="EC" id="3.2.1.52" evidence="5"/>
<reference evidence="5 6" key="1">
    <citation type="submission" date="2020-08" db="EMBL/GenBank/DDBJ databases">
        <title>Genomic Encyclopedia of Type Strains, Phase IV (KMG-IV): sequencing the most valuable type-strain genomes for metagenomic binning, comparative biology and taxonomic classification.</title>
        <authorList>
            <person name="Goeker M."/>
        </authorList>
    </citation>
    <scope>NUCLEOTIDE SEQUENCE [LARGE SCALE GENOMIC DNA]</scope>
    <source>
        <strain evidence="5 6">DSM 21458</strain>
    </source>
</reference>
<proteinExistence type="inferred from homology"/>
<comment type="similarity">
    <text evidence="1">Belongs to the glycosyl hydrolase 3 family.</text>
</comment>
<evidence type="ECO:0000256" key="3">
    <source>
        <dbReference type="ARBA" id="ARBA00023295"/>
    </source>
</evidence>
<dbReference type="EMBL" id="JACHHG010000015">
    <property type="protein sequence ID" value="MBB6099822.1"/>
    <property type="molecule type" value="Genomic_DNA"/>
</dbReference>
<dbReference type="InterPro" id="IPR001764">
    <property type="entry name" value="Glyco_hydro_3_N"/>
</dbReference>
<name>A0A841I7I1_9DEIO</name>
<dbReference type="PANTHER" id="PTHR30480:SF16">
    <property type="entry name" value="GLYCOSIDE HYDROLASE FAMILY 3 DOMAIN PROTEIN"/>
    <property type="match status" value="1"/>
</dbReference>
<dbReference type="Pfam" id="PF00933">
    <property type="entry name" value="Glyco_hydro_3"/>
    <property type="match status" value="1"/>
</dbReference>
<dbReference type="GO" id="GO:0004563">
    <property type="term" value="F:beta-N-acetylhexosaminidase activity"/>
    <property type="evidence" value="ECO:0007669"/>
    <property type="project" value="UniProtKB-EC"/>
</dbReference>
<evidence type="ECO:0000259" key="4">
    <source>
        <dbReference type="Pfam" id="PF00933"/>
    </source>
</evidence>
<dbReference type="GO" id="GO:0009254">
    <property type="term" value="P:peptidoglycan turnover"/>
    <property type="evidence" value="ECO:0007669"/>
    <property type="project" value="TreeGrafter"/>
</dbReference>
<dbReference type="SUPFAM" id="SSF51445">
    <property type="entry name" value="(Trans)glycosidases"/>
    <property type="match status" value="1"/>
</dbReference>
<dbReference type="InterPro" id="IPR017853">
    <property type="entry name" value="GH"/>
</dbReference>
<dbReference type="Proteomes" id="UP000569951">
    <property type="component" value="Unassembled WGS sequence"/>
</dbReference>
<dbReference type="GO" id="GO:0005975">
    <property type="term" value="P:carbohydrate metabolic process"/>
    <property type="evidence" value="ECO:0007669"/>
    <property type="project" value="InterPro"/>
</dbReference>
<dbReference type="InterPro" id="IPR050226">
    <property type="entry name" value="NagZ_Beta-hexosaminidase"/>
</dbReference>
<dbReference type="AlphaFoldDB" id="A0A841I7I1"/>
<comment type="caution">
    <text evidence="5">The sequence shown here is derived from an EMBL/GenBank/DDBJ whole genome shotgun (WGS) entry which is preliminary data.</text>
</comment>
<dbReference type="InterPro" id="IPR036962">
    <property type="entry name" value="Glyco_hydro_3_N_sf"/>
</dbReference>
<organism evidence="5 6">
    <name type="scientific">Deinobacterium chartae</name>
    <dbReference type="NCBI Taxonomy" id="521158"/>
    <lineage>
        <taxon>Bacteria</taxon>
        <taxon>Thermotogati</taxon>
        <taxon>Deinococcota</taxon>
        <taxon>Deinococci</taxon>
        <taxon>Deinococcales</taxon>
        <taxon>Deinococcaceae</taxon>
        <taxon>Deinobacterium</taxon>
    </lineage>
</organism>
<accession>A0A841I7I1</accession>
<keyword evidence="6" id="KW-1185">Reference proteome</keyword>
<evidence type="ECO:0000256" key="1">
    <source>
        <dbReference type="ARBA" id="ARBA00005336"/>
    </source>
</evidence>
<evidence type="ECO:0000256" key="2">
    <source>
        <dbReference type="ARBA" id="ARBA00022801"/>
    </source>
</evidence>
<keyword evidence="2 5" id="KW-0378">Hydrolase</keyword>
<evidence type="ECO:0000313" key="5">
    <source>
        <dbReference type="EMBL" id="MBB6099822.1"/>
    </source>
</evidence>
<keyword evidence="3 5" id="KW-0326">Glycosidase</keyword>